<keyword evidence="3" id="KW-0963">Cytoplasm</keyword>
<keyword evidence="5" id="KW-0378">Hydrolase</keyword>
<evidence type="ECO:0000256" key="6">
    <source>
        <dbReference type="ARBA" id="ARBA00022825"/>
    </source>
</evidence>
<feature type="non-terminal residue" evidence="8">
    <location>
        <position position="339"/>
    </location>
</feature>
<evidence type="ECO:0000256" key="4">
    <source>
        <dbReference type="ARBA" id="ARBA00022670"/>
    </source>
</evidence>
<dbReference type="Pfam" id="PF26550">
    <property type="entry name" value="Tricorn_2nd"/>
    <property type="match status" value="1"/>
</dbReference>
<feature type="region of interest" description="Disordered" evidence="7">
    <location>
        <begin position="310"/>
        <end position="339"/>
    </location>
</feature>
<dbReference type="Gene3D" id="2.120.10.60">
    <property type="entry name" value="Tricorn protease N-terminal domain"/>
    <property type="match status" value="1"/>
</dbReference>
<reference evidence="8" key="2">
    <citation type="journal article" date="2014" name="ISME J.">
        <title>Microbial stratification in low pH oxic and suboxic macroscopic growths along an acid mine drainage.</title>
        <authorList>
            <person name="Mendez-Garcia C."/>
            <person name="Mesa V."/>
            <person name="Sprenger R.R."/>
            <person name="Richter M."/>
            <person name="Diez M.S."/>
            <person name="Solano J."/>
            <person name="Bargiela R."/>
            <person name="Golyshina O.V."/>
            <person name="Manteca A."/>
            <person name="Ramos J.L."/>
            <person name="Gallego J.R."/>
            <person name="Llorente I."/>
            <person name="Martins Dos Santos V.A."/>
            <person name="Jensen O.N."/>
            <person name="Pelaez A.I."/>
            <person name="Sanchez J."/>
            <person name="Ferrer M."/>
        </authorList>
    </citation>
    <scope>NUCLEOTIDE SEQUENCE</scope>
</reference>
<evidence type="ECO:0000256" key="1">
    <source>
        <dbReference type="ARBA" id="ARBA00004496"/>
    </source>
</evidence>
<evidence type="ECO:0000256" key="3">
    <source>
        <dbReference type="ARBA" id="ARBA00022490"/>
    </source>
</evidence>
<evidence type="ECO:0000313" key="8">
    <source>
        <dbReference type="EMBL" id="EQD39939.1"/>
    </source>
</evidence>
<keyword evidence="6" id="KW-0720">Serine protease</keyword>
<feature type="non-terminal residue" evidence="8">
    <location>
        <position position="1"/>
    </location>
</feature>
<sequence length="339" mass="36905">GPITLFAYDTRSGTVRKVIDNTGFDITSASAGPGGIVYSQFGQIHVYDFARGTSRAVPITVSGDLPQLRPRFENVSKQIVRGSISPHGLRAVFEAHGDLLSVPAKHGSVVNLTHSPGVMDRDPAYSPDGRWVAYFADRDHEYDLYIRAEDGSGTPRRIALGQKSAFYDNLTWSPDSRKLVFGDQKLDLWLVDLDARDPRPLRIAVNSNATLQHFHPAWSPDSRWIAYTRVLRNDLHAIEIYSLADGHSVQVTDGASDARSPVFDPDGKYLYFTVSTNTGLSAGLWEMSGMERPLTAHVYAATLRAAEPSPLAPDAGFEPPAAPAKRAAAKAAAPAPVRI</sequence>
<evidence type="ECO:0000256" key="7">
    <source>
        <dbReference type="SAM" id="MobiDB-lite"/>
    </source>
</evidence>
<dbReference type="InterPro" id="IPR012393">
    <property type="entry name" value="Tricorn_protease"/>
</dbReference>
<dbReference type="GO" id="GO:0005737">
    <property type="term" value="C:cytoplasm"/>
    <property type="evidence" value="ECO:0007669"/>
    <property type="project" value="UniProtKB-SubCell"/>
</dbReference>
<evidence type="ECO:0000256" key="2">
    <source>
        <dbReference type="ARBA" id="ARBA00008524"/>
    </source>
</evidence>
<dbReference type="GO" id="GO:0008236">
    <property type="term" value="F:serine-type peptidase activity"/>
    <property type="evidence" value="ECO:0007669"/>
    <property type="project" value="UniProtKB-KW"/>
</dbReference>
<feature type="compositionally biased region" description="Low complexity" evidence="7">
    <location>
        <begin position="323"/>
        <end position="339"/>
    </location>
</feature>
<dbReference type="SUPFAM" id="SSF82171">
    <property type="entry name" value="DPP6 N-terminal domain-like"/>
    <property type="match status" value="1"/>
</dbReference>
<dbReference type="PANTHER" id="PTHR43253">
    <property type="entry name" value="TRICORN PROTEASE HOMOLOG 2-RELATED"/>
    <property type="match status" value="1"/>
</dbReference>
<dbReference type="PANTHER" id="PTHR43253:SF1">
    <property type="entry name" value="TRICORN PROTEASE HOMOLOG 2-RELATED"/>
    <property type="match status" value="1"/>
</dbReference>
<dbReference type="EMBL" id="AUZY01010079">
    <property type="protein sequence ID" value="EQD39939.1"/>
    <property type="molecule type" value="Genomic_DNA"/>
</dbReference>
<gene>
    <name evidence="8" type="ORF">B1B_15158</name>
</gene>
<organism evidence="8">
    <name type="scientific">mine drainage metagenome</name>
    <dbReference type="NCBI Taxonomy" id="410659"/>
    <lineage>
        <taxon>unclassified sequences</taxon>
        <taxon>metagenomes</taxon>
        <taxon>ecological metagenomes</taxon>
    </lineage>
</organism>
<keyword evidence="4" id="KW-0645">Protease</keyword>
<comment type="similarity">
    <text evidence="2">Belongs to the peptidase S41B family.</text>
</comment>
<evidence type="ECO:0000256" key="5">
    <source>
        <dbReference type="ARBA" id="ARBA00022801"/>
    </source>
</evidence>
<reference evidence="8" key="1">
    <citation type="submission" date="2013-08" db="EMBL/GenBank/DDBJ databases">
        <authorList>
            <person name="Mendez C."/>
            <person name="Richter M."/>
            <person name="Ferrer M."/>
            <person name="Sanchez J."/>
        </authorList>
    </citation>
    <scope>NUCLEOTIDE SEQUENCE</scope>
</reference>
<protein>
    <submittedName>
        <fullName evidence="8">Peptidase S41</fullName>
    </submittedName>
</protein>
<proteinExistence type="inferred from homology"/>
<accession>T1AFX5</accession>
<dbReference type="GO" id="GO:0006508">
    <property type="term" value="P:proteolysis"/>
    <property type="evidence" value="ECO:0007669"/>
    <property type="project" value="UniProtKB-KW"/>
</dbReference>
<dbReference type="InterPro" id="IPR011042">
    <property type="entry name" value="6-blade_b-propeller_TolB-like"/>
</dbReference>
<comment type="caution">
    <text evidence="8">The sequence shown here is derived from an EMBL/GenBank/DDBJ whole genome shotgun (WGS) entry which is preliminary data.</text>
</comment>
<dbReference type="Gene3D" id="2.120.10.30">
    <property type="entry name" value="TolB, C-terminal domain"/>
    <property type="match status" value="2"/>
</dbReference>
<comment type="subcellular location">
    <subcellularLocation>
        <location evidence="1">Cytoplasm</location>
    </subcellularLocation>
</comment>
<dbReference type="AlphaFoldDB" id="T1AFX5"/>
<name>T1AFX5_9ZZZZ</name>